<keyword evidence="2" id="KW-1185">Reference proteome</keyword>
<organism evidence="1 2">
    <name type="scientific">Desulfosporosinus hippei DSM 8344</name>
    <dbReference type="NCBI Taxonomy" id="1121419"/>
    <lineage>
        <taxon>Bacteria</taxon>
        <taxon>Bacillati</taxon>
        <taxon>Bacillota</taxon>
        <taxon>Clostridia</taxon>
        <taxon>Eubacteriales</taxon>
        <taxon>Desulfitobacteriaceae</taxon>
        <taxon>Desulfosporosinus</taxon>
    </lineage>
</organism>
<reference evidence="2" key="1">
    <citation type="submission" date="2016-10" db="EMBL/GenBank/DDBJ databases">
        <authorList>
            <person name="Varghese N."/>
            <person name="Submissions S."/>
        </authorList>
    </citation>
    <scope>NUCLEOTIDE SEQUENCE [LARGE SCALE GENOMIC DNA]</scope>
    <source>
        <strain evidence="2">DSM 8344</strain>
    </source>
</reference>
<dbReference type="AlphaFoldDB" id="A0A1G8LRW2"/>
<protein>
    <submittedName>
        <fullName evidence="1">Uncharacterized protein</fullName>
    </submittedName>
</protein>
<proteinExistence type="predicted"/>
<dbReference type="EMBL" id="FNCP01000053">
    <property type="protein sequence ID" value="SDI58227.1"/>
    <property type="molecule type" value="Genomic_DNA"/>
</dbReference>
<name>A0A1G8LRW2_9FIRM</name>
<sequence length="135" mass="15008">MKKKKSLFLSILLVGAFLLPTTTVLGSIKSFSGYLLPRWQGQNYTSTYQHNDPVAGINACVNKFTGTTKCYLWPADSGEDPLGSTTTTFTANGEYKWLYFSDGEDHQGEYVSLGMMNYYDSTSGAYVDGKVDFFQ</sequence>
<dbReference type="Proteomes" id="UP000198656">
    <property type="component" value="Unassembled WGS sequence"/>
</dbReference>
<accession>A0A1G8LRW2</accession>
<dbReference type="OrthoDB" id="2084306at2"/>
<evidence type="ECO:0000313" key="2">
    <source>
        <dbReference type="Proteomes" id="UP000198656"/>
    </source>
</evidence>
<evidence type="ECO:0000313" key="1">
    <source>
        <dbReference type="EMBL" id="SDI58227.1"/>
    </source>
</evidence>
<gene>
    <name evidence="1" type="ORF">SAMN05443529_1538</name>
</gene>
<dbReference type="RefSeq" id="WP_143015570.1">
    <property type="nucleotide sequence ID" value="NZ_FNCP01000053.1"/>
</dbReference>